<evidence type="ECO:0000313" key="9">
    <source>
        <dbReference type="EMBL" id="CAD5118281.1"/>
    </source>
</evidence>
<name>A0A7I8VRE1_9ANNE</name>
<proteinExistence type="predicted"/>
<comment type="catalytic activity">
    <reaction evidence="1">
        <text>S-ubiquitinyl-[E2 ubiquitin-conjugating enzyme]-L-cysteine + [acceptor protein]-L-lysine = [E2 ubiquitin-conjugating enzyme]-L-cysteine + N(6)-ubiquitinyl-[acceptor protein]-L-lysine.</text>
        <dbReference type="EC" id="2.3.2.26"/>
    </reaction>
</comment>
<dbReference type="GO" id="GO:0061630">
    <property type="term" value="F:ubiquitin protein ligase activity"/>
    <property type="evidence" value="ECO:0007669"/>
    <property type="project" value="UniProtKB-EC"/>
</dbReference>
<sequence>MAKLSVYGDLNPNLKVAYIYVTFSNYRIVESLFIHKDRFLIEYYDKDDNSKRQEIVFNNLNFQLKKKVQISKTGSNPLLLEITCSFEFTIDLKVIKSRKQSTLLWLNDYFETICANCRNIIIPLTRFRNVFPLPENNWGESTDMWFCHDEGDDFKNTQLTPGDNVLISQFYFCVSKQVYSYNETLEEGKTNENDVSCCRCRSTIGCKNNVDSIIKEAVKFYRSAVVVNDTQNSRQRRFDAYTIADIICRLVEESESHRIVIECPLPNGKIQAKLLLWILNEDCPFYDGKVETESTRLPLHRCVKVLYLDTFRDKGRLSREGSGSRPVASLVVDKQFLQPAKHTAMAAGQRS</sequence>
<dbReference type="GO" id="GO:0043161">
    <property type="term" value="P:proteasome-mediated ubiquitin-dependent protein catabolic process"/>
    <property type="evidence" value="ECO:0007669"/>
    <property type="project" value="TreeGrafter"/>
</dbReference>
<dbReference type="Pfam" id="PF09814">
    <property type="entry name" value="HECT_2"/>
    <property type="match status" value="1"/>
</dbReference>
<dbReference type="InterPro" id="IPR019193">
    <property type="entry name" value="UBQ-conj_enz_E2-bd_prot"/>
</dbReference>
<dbReference type="GO" id="GO:0000209">
    <property type="term" value="P:protein polyubiquitination"/>
    <property type="evidence" value="ECO:0007669"/>
    <property type="project" value="TreeGrafter"/>
</dbReference>
<dbReference type="GO" id="GO:0006513">
    <property type="term" value="P:protein monoubiquitination"/>
    <property type="evidence" value="ECO:0007669"/>
    <property type="project" value="TreeGrafter"/>
</dbReference>
<evidence type="ECO:0000256" key="5">
    <source>
        <dbReference type="ARBA" id="ARBA00032234"/>
    </source>
</evidence>
<comment type="subunit">
    <text evidence="8">Interacts with UBE2C/UbcH10 (E2 ubiquitin-conjugating enzyme). In vitro, interacts with cyclin-B.</text>
</comment>
<evidence type="ECO:0000256" key="7">
    <source>
        <dbReference type="ARBA" id="ARBA00053831"/>
    </source>
</evidence>
<evidence type="ECO:0000256" key="8">
    <source>
        <dbReference type="ARBA" id="ARBA00064185"/>
    </source>
</evidence>
<reference evidence="9 10" key="1">
    <citation type="submission" date="2020-08" db="EMBL/GenBank/DDBJ databases">
        <authorList>
            <person name="Hejnol A."/>
        </authorList>
    </citation>
    <scope>NUCLEOTIDE SEQUENCE [LARGE SCALE GENOMIC DNA]</scope>
</reference>
<keyword evidence="10" id="KW-1185">Reference proteome</keyword>
<evidence type="ECO:0000256" key="1">
    <source>
        <dbReference type="ARBA" id="ARBA00000885"/>
    </source>
</evidence>
<evidence type="ECO:0000256" key="4">
    <source>
        <dbReference type="ARBA" id="ARBA00029737"/>
    </source>
</evidence>
<comment type="function">
    <text evidence="7">E3 ubiquitin-protein ligase which accepts ubiquitin from specific E2 ubiquitin-conjugating enzymes, and transfers it to substrates, generally promoting their degradation by the proteasome. Independently of its E3 ubiquitin-protein ligase activity, acts as an inhibitor of CPSF3 endonuclease activity by blocking CPSF3 active site.</text>
</comment>
<dbReference type="PANTHER" id="PTHR31531:SF2">
    <property type="entry name" value="E3 UBIQUITIN-PROTEIN LIGASE E3D"/>
    <property type="match status" value="1"/>
</dbReference>
<dbReference type="AlphaFoldDB" id="A0A7I8VRE1"/>
<accession>A0A7I8VRE1</accession>
<comment type="caution">
    <text evidence="9">The sequence shown here is derived from an EMBL/GenBank/DDBJ whole genome shotgun (WGS) entry which is preliminary data.</text>
</comment>
<evidence type="ECO:0000256" key="2">
    <source>
        <dbReference type="ARBA" id="ARBA00012485"/>
    </source>
</evidence>
<dbReference type="GO" id="GO:0031624">
    <property type="term" value="F:ubiquitin conjugating enzyme binding"/>
    <property type="evidence" value="ECO:0007669"/>
    <property type="project" value="TreeGrafter"/>
</dbReference>
<dbReference type="EC" id="2.3.2.26" evidence="2"/>
<protein>
    <recommendedName>
        <fullName evidence="3">E3 ubiquitin-protein ligase E3D</fullName>
        <ecNumber evidence="2">2.3.2.26</ecNumber>
    </recommendedName>
    <alternativeName>
        <fullName evidence="6">HECT-type E3 ubiquitin transferase E3D</fullName>
    </alternativeName>
    <alternativeName>
        <fullName evidence="5">UbcH10-binding protein with a HECT-like domain</fullName>
    </alternativeName>
    <alternativeName>
        <fullName evidence="4">Ubiquitin-conjugating enzyme E2C-binding protein</fullName>
    </alternativeName>
</protein>
<dbReference type="PANTHER" id="PTHR31531">
    <property type="entry name" value="E3 UBIQUITIN-PROTEIN LIGASE E3D FAMILY MEMBER"/>
    <property type="match status" value="1"/>
</dbReference>
<evidence type="ECO:0000256" key="3">
    <source>
        <dbReference type="ARBA" id="ARBA00013646"/>
    </source>
</evidence>
<gene>
    <name evidence="9" type="ORF">DGYR_LOCUS6682</name>
</gene>
<evidence type="ECO:0000313" key="10">
    <source>
        <dbReference type="Proteomes" id="UP000549394"/>
    </source>
</evidence>
<evidence type="ECO:0000256" key="6">
    <source>
        <dbReference type="ARBA" id="ARBA00032298"/>
    </source>
</evidence>
<dbReference type="Proteomes" id="UP000549394">
    <property type="component" value="Unassembled WGS sequence"/>
</dbReference>
<dbReference type="EMBL" id="CAJFCJ010000008">
    <property type="protein sequence ID" value="CAD5118281.1"/>
    <property type="molecule type" value="Genomic_DNA"/>
</dbReference>
<organism evidence="9 10">
    <name type="scientific">Dimorphilus gyrociliatus</name>
    <dbReference type="NCBI Taxonomy" id="2664684"/>
    <lineage>
        <taxon>Eukaryota</taxon>
        <taxon>Metazoa</taxon>
        <taxon>Spiralia</taxon>
        <taxon>Lophotrochozoa</taxon>
        <taxon>Annelida</taxon>
        <taxon>Polychaeta</taxon>
        <taxon>Polychaeta incertae sedis</taxon>
        <taxon>Dinophilidae</taxon>
        <taxon>Dimorphilus</taxon>
    </lineage>
</organism>
<dbReference type="GO" id="GO:0000151">
    <property type="term" value="C:ubiquitin ligase complex"/>
    <property type="evidence" value="ECO:0007669"/>
    <property type="project" value="TreeGrafter"/>
</dbReference>
<dbReference type="GO" id="GO:0005829">
    <property type="term" value="C:cytosol"/>
    <property type="evidence" value="ECO:0007669"/>
    <property type="project" value="TreeGrafter"/>
</dbReference>
<dbReference type="GO" id="GO:0051865">
    <property type="term" value="P:protein autoubiquitination"/>
    <property type="evidence" value="ECO:0007669"/>
    <property type="project" value="TreeGrafter"/>
</dbReference>
<dbReference type="GO" id="GO:0030332">
    <property type="term" value="F:cyclin binding"/>
    <property type="evidence" value="ECO:0007669"/>
    <property type="project" value="TreeGrafter"/>
</dbReference>
<dbReference type="GO" id="GO:0005634">
    <property type="term" value="C:nucleus"/>
    <property type="evidence" value="ECO:0007669"/>
    <property type="project" value="TreeGrafter"/>
</dbReference>